<feature type="transmembrane region" description="Helical" evidence="1">
    <location>
        <begin position="97"/>
        <end position="119"/>
    </location>
</feature>
<organism evidence="2 3">
    <name type="scientific">Albibacterium bauzanense</name>
    <dbReference type="NCBI Taxonomy" id="653929"/>
    <lineage>
        <taxon>Bacteria</taxon>
        <taxon>Pseudomonadati</taxon>
        <taxon>Bacteroidota</taxon>
        <taxon>Sphingobacteriia</taxon>
        <taxon>Sphingobacteriales</taxon>
        <taxon>Sphingobacteriaceae</taxon>
        <taxon>Albibacterium</taxon>
    </lineage>
</organism>
<keyword evidence="1" id="KW-0472">Membrane</keyword>
<proteinExistence type="predicted"/>
<name>A0A4R1M5E9_9SPHI</name>
<evidence type="ECO:0000313" key="2">
    <source>
        <dbReference type="EMBL" id="TCK84929.1"/>
    </source>
</evidence>
<feature type="transmembrane region" description="Helical" evidence="1">
    <location>
        <begin position="331"/>
        <end position="353"/>
    </location>
</feature>
<evidence type="ECO:0000256" key="1">
    <source>
        <dbReference type="SAM" id="Phobius"/>
    </source>
</evidence>
<feature type="transmembrane region" description="Helical" evidence="1">
    <location>
        <begin position="131"/>
        <end position="164"/>
    </location>
</feature>
<dbReference type="Proteomes" id="UP000294616">
    <property type="component" value="Unassembled WGS sequence"/>
</dbReference>
<keyword evidence="1" id="KW-1133">Transmembrane helix</keyword>
<dbReference type="AlphaFoldDB" id="A0A4R1M5E9"/>
<feature type="transmembrane region" description="Helical" evidence="1">
    <location>
        <begin position="176"/>
        <end position="205"/>
    </location>
</feature>
<keyword evidence="1" id="KW-0812">Transmembrane</keyword>
<gene>
    <name evidence="2" type="ORF">C8N28_0225</name>
</gene>
<protein>
    <submittedName>
        <fullName evidence="2">Uncharacterized protein</fullName>
    </submittedName>
</protein>
<comment type="caution">
    <text evidence="2">The sequence shown here is derived from an EMBL/GenBank/DDBJ whole genome shotgun (WGS) entry which is preliminary data.</text>
</comment>
<feature type="transmembrane region" description="Helical" evidence="1">
    <location>
        <begin position="36"/>
        <end position="52"/>
    </location>
</feature>
<reference evidence="2 3" key="1">
    <citation type="submission" date="2019-03" db="EMBL/GenBank/DDBJ databases">
        <title>Genomic Encyclopedia of Archaeal and Bacterial Type Strains, Phase II (KMG-II): from individual species to whole genera.</title>
        <authorList>
            <person name="Goeker M."/>
        </authorList>
    </citation>
    <scope>NUCLEOTIDE SEQUENCE [LARGE SCALE GENOMIC DNA]</scope>
    <source>
        <strain evidence="2 3">DSM 22554</strain>
    </source>
</reference>
<feature type="transmembrane region" description="Helical" evidence="1">
    <location>
        <begin position="217"/>
        <end position="238"/>
    </location>
</feature>
<accession>A0A4R1M5E9</accession>
<feature type="transmembrane region" description="Helical" evidence="1">
    <location>
        <begin position="286"/>
        <end position="310"/>
    </location>
</feature>
<dbReference type="OrthoDB" id="975915at2"/>
<feature type="transmembrane region" description="Helical" evidence="1">
    <location>
        <begin position="359"/>
        <end position="377"/>
    </location>
</feature>
<dbReference type="EMBL" id="SMGO01000001">
    <property type="protein sequence ID" value="TCK84929.1"/>
    <property type="molecule type" value="Genomic_DNA"/>
</dbReference>
<dbReference type="RefSeq" id="WP_132220707.1">
    <property type="nucleotide sequence ID" value="NZ_SMGO01000001.1"/>
</dbReference>
<keyword evidence="3" id="KW-1185">Reference proteome</keyword>
<sequence>MVGALILAIILYGLQQPLLANLKNKHPFINLRLLDNLYVYHLLFWLIYYIYTRSSRSDSFAYFNRAENGDTWLGIYHTGTRFIDFVAYPFVNLGFNYEMMMMLFAWFGFIGFVYFYIFFKENNRLLVRYQGYDLIAILLFLPNMHFWTVSLGKGSLIFLGLGLFAYAMKKPQARLIALTLGSLIVFNIRPHVFLFLGAGAVIGYLTGREKVPLYQKILVYITFIGAIFLFYGQILAVANLNEADIIGSFDEFATKRAGELSSSGSGVDLNNYSLPLKLFTFWFRPLFLDASGILGIFVSLENLLYLLLVYKLFDKQFISFFKQSSSLVKMSAVIFLTSSIALSFVMSNLGLVIRQKSMVMYFLFFVILSFLSYKENLRRIWINKRKAELVAKTENEK</sequence>
<evidence type="ECO:0000313" key="3">
    <source>
        <dbReference type="Proteomes" id="UP000294616"/>
    </source>
</evidence>